<dbReference type="SUPFAM" id="SSF55031">
    <property type="entry name" value="Bacterial exopeptidase dimerisation domain"/>
    <property type="match status" value="1"/>
</dbReference>
<keyword evidence="3" id="KW-1185">Reference proteome</keyword>
<proteinExistence type="predicted"/>
<gene>
    <name evidence="2" type="ORF">ACFSCS_03615</name>
</gene>
<dbReference type="InterPro" id="IPR002933">
    <property type="entry name" value="Peptidase_M20"/>
</dbReference>
<dbReference type="SUPFAM" id="SSF53187">
    <property type="entry name" value="Zn-dependent exopeptidases"/>
    <property type="match status" value="1"/>
</dbReference>
<sequence length="394" mass="42264">MACEDTLVTLRRDLHQIPEVGLRLPRTQERVLAALAPLGLEIATGQELDSVVAVLRGRAPAEGERRVALLRGDMDALPVTERSGEDFASTNGAMHACGHDLHMAMLVGAAQRLARRVEELPGDVVFMFQPGEEGDDGARRMIEEGLLEAAGRRPDAAFALHVWASTFPTGSFATRPGTVMAASDPLDVVVHGRGGHGSAPHLAKDPVPVLAEIIGQIQVMLARRFDLFDPALVTVGHLGAGEARNVIPDTAWFEATMRTFSPEARERLFAHLAELLEGIGRAHGVEVEHTMTRLYPVTLNDAEQTAVAMTAVRELFGDDRLLELEHSMTASEDFSKVLEEVPGCFLLLGAAPAGLDPAQAPNNHSAEARYDESVLGDGADLLAELAVRTLTPTA</sequence>
<dbReference type="PANTHER" id="PTHR11014:SF63">
    <property type="entry name" value="METALLOPEPTIDASE, PUTATIVE (AFU_ORTHOLOGUE AFUA_6G09600)-RELATED"/>
    <property type="match status" value="1"/>
</dbReference>
<dbReference type="PANTHER" id="PTHR11014">
    <property type="entry name" value="PEPTIDASE M20 FAMILY MEMBER"/>
    <property type="match status" value="1"/>
</dbReference>
<dbReference type="NCBIfam" id="TIGR01891">
    <property type="entry name" value="amidohydrolases"/>
    <property type="match status" value="1"/>
</dbReference>
<evidence type="ECO:0000313" key="2">
    <source>
        <dbReference type="EMBL" id="MFD1889275.1"/>
    </source>
</evidence>
<dbReference type="PIRSF" id="PIRSF005962">
    <property type="entry name" value="Pept_M20D_amidohydro"/>
    <property type="match status" value="1"/>
</dbReference>
<dbReference type="Pfam" id="PF07687">
    <property type="entry name" value="M20_dimer"/>
    <property type="match status" value="1"/>
</dbReference>
<dbReference type="Proteomes" id="UP001597326">
    <property type="component" value="Unassembled WGS sequence"/>
</dbReference>
<feature type="domain" description="Peptidase M20 dimerisation" evidence="1">
    <location>
        <begin position="188"/>
        <end position="278"/>
    </location>
</feature>
<dbReference type="RefSeq" id="WP_343872272.1">
    <property type="nucleotide sequence ID" value="NZ_BAAAIX010000007.1"/>
</dbReference>
<dbReference type="InterPro" id="IPR011650">
    <property type="entry name" value="Peptidase_M20_dimer"/>
</dbReference>
<comment type="caution">
    <text evidence="2">The sequence shown here is derived from an EMBL/GenBank/DDBJ whole genome shotgun (WGS) entry which is preliminary data.</text>
</comment>
<evidence type="ECO:0000259" key="1">
    <source>
        <dbReference type="Pfam" id="PF07687"/>
    </source>
</evidence>
<evidence type="ECO:0000313" key="3">
    <source>
        <dbReference type="Proteomes" id="UP001597326"/>
    </source>
</evidence>
<dbReference type="InterPro" id="IPR017439">
    <property type="entry name" value="Amidohydrolase"/>
</dbReference>
<name>A0ABW4RTW1_9ACTN</name>
<dbReference type="Gene3D" id="3.40.630.10">
    <property type="entry name" value="Zn peptidases"/>
    <property type="match status" value="1"/>
</dbReference>
<dbReference type="InterPro" id="IPR036264">
    <property type="entry name" value="Bact_exopeptidase_dim_dom"/>
</dbReference>
<organism evidence="2 3">
    <name type="scientific">Luteococcus peritonei</name>
    <dbReference type="NCBI Taxonomy" id="88874"/>
    <lineage>
        <taxon>Bacteria</taxon>
        <taxon>Bacillati</taxon>
        <taxon>Actinomycetota</taxon>
        <taxon>Actinomycetes</taxon>
        <taxon>Propionibacteriales</taxon>
        <taxon>Propionibacteriaceae</taxon>
        <taxon>Luteococcus</taxon>
    </lineage>
</organism>
<protein>
    <submittedName>
        <fullName evidence="2">M20 family metallopeptidase</fullName>
    </submittedName>
</protein>
<dbReference type="EMBL" id="JBHUFZ010000008">
    <property type="protein sequence ID" value="MFD1889275.1"/>
    <property type="molecule type" value="Genomic_DNA"/>
</dbReference>
<dbReference type="Pfam" id="PF01546">
    <property type="entry name" value="Peptidase_M20"/>
    <property type="match status" value="1"/>
</dbReference>
<dbReference type="CDD" id="cd03886">
    <property type="entry name" value="M20_Acy1"/>
    <property type="match status" value="1"/>
</dbReference>
<accession>A0ABW4RTW1</accession>
<dbReference type="Gene3D" id="3.30.70.360">
    <property type="match status" value="1"/>
</dbReference>
<reference evidence="3" key="1">
    <citation type="journal article" date="2019" name="Int. J. Syst. Evol. Microbiol.">
        <title>The Global Catalogue of Microorganisms (GCM) 10K type strain sequencing project: providing services to taxonomists for standard genome sequencing and annotation.</title>
        <authorList>
            <consortium name="The Broad Institute Genomics Platform"/>
            <consortium name="The Broad Institute Genome Sequencing Center for Infectious Disease"/>
            <person name="Wu L."/>
            <person name="Ma J."/>
        </authorList>
    </citation>
    <scope>NUCLEOTIDE SEQUENCE [LARGE SCALE GENOMIC DNA]</scope>
    <source>
        <strain evidence="3">CAIM 431</strain>
    </source>
</reference>